<comment type="caution">
    <text evidence="1">The sequence shown here is derived from an EMBL/GenBank/DDBJ whole genome shotgun (WGS) entry which is preliminary data.</text>
</comment>
<organism evidence="1 2">
    <name type="scientific">Tilletiaria anomala (strain ATCC 24038 / CBS 436.72 / UBC 951)</name>
    <dbReference type="NCBI Taxonomy" id="1037660"/>
    <lineage>
        <taxon>Eukaryota</taxon>
        <taxon>Fungi</taxon>
        <taxon>Dikarya</taxon>
        <taxon>Basidiomycota</taxon>
        <taxon>Ustilaginomycotina</taxon>
        <taxon>Exobasidiomycetes</taxon>
        <taxon>Georgefischeriales</taxon>
        <taxon>Tilletiariaceae</taxon>
        <taxon>Tilletiaria</taxon>
    </lineage>
</organism>
<accession>A0A066V177</accession>
<gene>
    <name evidence="1" type="ORF">K437DRAFT_78150</name>
</gene>
<keyword evidence="2" id="KW-1185">Reference proteome</keyword>
<dbReference type="InParanoid" id="A0A066V177"/>
<evidence type="ECO:0000313" key="2">
    <source>
        <dbReference type="Proteomes" id="UP000027361"/>
    </source>
</evidence>
<dbReference type="Proteomes" id="UP000027361">
    <property type="component" value="Unassembled WGS sequence"/>
</dbReference>
<proteinExistence type="predicted"/>
<sequence length="148" mass="17377">MPILYIYTNDVVSLAYHVIHGIGAAYASMQQNLGVSNGAEVEMSTYSTETQQCFKHNVWSDAESQTTGHCTTLLRWQCHKDDSLYHTCIRYPFCLRLNTCFWFNLRIWFMSTRFWPGNRIRSSKCICADRRLRTTQCIWPSIPRCIYQ</sequence>
<dbReference type="GeneID" id="25267807"/>
<protein>
    <submittedName>
        <fullName evidence="1">Uncharacterized protein</fullName>
    </submittedName>
</protein>
<dbReference type="HOGENOM" id="CLU_1760055_0_0_1"/>
<dbReference type="EMBL" id="JMSN01000214">
    <property type="protein sequence ID" value="KDN35452.1"/>
    <property type="molecule type" value="Genomic_DNA"/>
</dbReference>
<dbReference type="RefSeq" id="XP_013239793.1">
    <property type="nucleotide sequence ID" value="XM_013384339.1"/>
</dbReference>
<reference evidence="1 2" key="1">
    <citation type="submission" date="2014-05" db="EMBL/GenBank/DDBJ databases">
        <title>Draft genome sequence of a rare smut relative, Tilletiaria anomala UBC 951.</title>
        <authorList>
            <consortium name="DOE Joint Genome Institute"/>
            <person name="Toome M."/>
            <person name="Kuo A."/>
            <person name="Henrissat B."/>
            <person name="Lipzen A."/>
            <person name="Tritt A."/>
            <person name="Yoshinaga Y."/>
            <person name="Zane M."/>
            <person name="Barry K."/>
            <person name="Grigoriev I.V."/>
            <person name="Spatafora J.W."/>
            <person name="Aimea M.C."/>
        </authorList>
    </citation>
    <scope>NUCLEOTIDE SEQUENCE [LARGE SCALE GENOMIC DNA]</scope>
    <source>
        <strain evidence="1 2">UBC 951</strain>
    </source>
</reference>
<name>A0A066V177_TILAU</name>
<dbReference type="AlphaFoldDB" id="A0A066V177"/>
<evidence type="ECO:0000313" key="1">
    <source>
        <dbReference type="EMBL" id="KDN35452.1"/>
    </source>
</evidence>